<dbReference type="PANTHER" id="PTHR13271:SF137">
    <property type="entry name" value="SET DOMAIN-CONTAINING PROTEIN"/>
    <property type="match status" value="1"/>
</dbReference>
<comment type="caution">
    <text evidence="1">The sequence shown here is derived from an EMBL/GenBank/DDBJ whole genome shotgun (WGS) entry which is preliminary data.</text>
</comment>
<dbReference type="GO" id="GO:0016279">
    <property type="term" value="F:protein-lysine N-methyltransferase activity"/>
    <property type="evidence" value="ECO:0007669"/>
    <property type="project" value="TreeGrafter"/>
</dbReference>
<dbReference type="SUPFAM" id="SSF82199">
    <property type="entry name" value="SET domain"/>
    <property type="match status" value="1"/>
</dbReference>
<dbReference type="PANTHER" id="PTHR13271">
    <property type="entry name" value="UNCHARACTERIZED PUTATIVE METHYLTRANSFERASE"/>
    <property type="match status" value="1"/>
</dbReference>
<dbReference type="Proteomes" id="UP000308092">
    <property type="component" value="Unassembled WGS sequence"/>
</dbReference>
<evidence type="ECO:0008006" key="3">
    <source>
        <dbReference type="Google" id="ProtNLM"/>
    </source>
</evidence>
<dbReference type="STRING" id="1220188.A0A4S3JX16"/>
<accession>A0A4S3JX16</accession>
<dbReference type="InterPro" id="IPR046341">
    <property type="entry name" value="SET_dom_sf"/>
</dbReference>
<dbReference type="AlphaFoldDB" id="A0A4S3JX16"/>
<evidence type="ECO:0000313" key="1">
    <source>
        <dbReference type="EMBL" id="THC99987.1"/>
    </source>
</evidence>
<reference evidence="1 2" key="1">
    <citation type="submission" date="2019-03" db="EMBL/GenBank/DDBJ databases">
        <title>The genome sequence of a newly discovered highly antifungal drug resistant Aspergillus species, Aspergillus tanneri NIH 1004.</title>
        <authorList>
            <person name="Mounaud S."/>
            <person name="Singh I."/>
            <person name="Joardar V."/>
            <person name="Pakala S."/>
            <person name="Pakala S."/>
            <person name="Venepally P."/>
            <person name="Hoover J."/>
            <person name="Nierman W."/>
            <person name="Chung J."/>
            <person name="Losada L."/>
        </authorList>
    </citation>
    <scope>NUCLEOTIDE SEQUENCE [LARGE SCALE GENOMIC DNA]</scope>
    <source>
        <strain evidence="1 2">NIH1004</strain>
    </source>
</reference>
<dbReference type="VEuPathDB" id="FungiDB:EYZ11_000566"/>
<dbReference type="InterPro" id="IPR050600">
    <property type="entry name" value="SETD3_SETD6_MTase"/>
</dbReference>
<dbReference type="EMBL" id="SOSA01000008">
    <property type="protein sequence ID" value="THC99987.1"/>
    <property type="molecule type" value="Genomic_DNA"/>
</dbReference>
<protein>
    <recommendedName>
        <fullName evidence="3">SET domain-containing protein</fullName>
    </recommendedName>
</protein>
<name>A0A4S3JX16_9EURO</name>
<keyword evidence="2" id="KW-1185">Reference proteome</keyword>
<evidence type="ECO:0000313" key="2">
    <source>
        <dbReference type="Proteomes" id="UP000308092"/>
    </source>
</evidence>
<organism evidence="1 2">
    <name type="scientific">Aspergillus tanneri</name>
    <dbReference type="NCBI Taxonomy" id="1220188"/>
    <lineage>
        <taxon>Eukaryota</taxon>
        <taxon>Fungi</taxon>
        <taxon>Dikarya</taxon>
        <taxon>Ascomycota</taxon>
        <taxon>Pezizomycotina</taxon>
        <taxon>Eurotiomycetes</taxon>
        <taxon>Eurotiomycetidae</taxon>
        <taxon>Eurotiales</taxon>
        <taxon>Aspergillaceae</taxon>
        <taxon>Aspergillus</taxon>
        <taxon>Aspergillus subgen. Circumdati</taxon>
    </lineage>
</organism>
<dbReference type="Gene3D" id="3.90.1410.10">
    <property type="entry name" value="set domain protein methyltransferase, domain 1"/>
    <property type="match status" value="1"/>
</dbReference>
<proteinExistence type="predicted"/>
<gene>
    <name evidence="1" type="ORF">EYZ11_000566</name>
</gene>
<sequence length="181" mass="20618">MPDAEPGEEVYMSYGPHSNDFLLVEYGFYLDVNASDSIYLDDIIFQSLTAEQKKELVLREYFGNYEVTAEGVSSNVELVACLKYMSLRDWRKYILGQSDRNVDPQKTAGIICDWIRTYLTESEVTIKSIQNAMDNMPVASGNAAISAKQERERLNMVLGRWIQIRHLCGKALKSHGIKYSD</sequence>